<proteinExistence type="predicted"/>
<accession>A0A6C0B7Q4</accession>
<name>A0A6C0B7Q4_9ZZZZ</name>
<dbReference type="EMBL" id="MN739095">
    <property type="protein sequence ID" value="QHS88257.1"/>
    <property type="molecule type" value="Genomic_DNA"/>
</dbReference>
<evidence type="ECO:0008006" key="2">
    <source>
        <dbReference type="Google" id="ProtNLM"/>
    </source>
</evidence>
<dbReference type="AlphaFoldDB" id="A0A6C0B7Q4"/>
<protein>
    <recommendedName>
        <fullName evidence="2">Hexosyltransferase</fullName>
    </recommendedName>
</protein>
<reference evidence="1" key="1">
    <citation type="journal article" date="2020" name="Nature">
        <title>Giant virus diversity and host interactions through global metagenomics.</title>
        <authorList>
            <person name="Schulz F."/>
            <person name="Roux S."/>
            <person name="Paez-Espino D."/>
            <person name="Jungbluth S."/>
            <person name="Walsh D.A."/>
            <person name="Denef V.J."/>
            <person name="McMahon K.D."/>
            <person name="Konstantinidis K.T."/>
            <person name="Eloe-Fadrosh E.A."/>
            <person name="Kyrpides N.C."/>
            <person name="Woyke T."/>
        </authorList>
    </citation>
    <scope>NUCLEOTIDE SEQUENCE</scope>
    <source>
        <strain evidence="1">GVMAG-M-3300010158-55</strain>
    </source>
</reference>
<evidence type="ECO:0000313" key="1">
    <source>
        <dbReference type="EMBL" id="QHS88257.1"/>
    </source>
</evidence>
<sequence length="258" mass="30505">MKVNGIILVLSCQKHVNTRLKQCKLSHDNYGEWKVIYVIGDLFLEKDYIMNDNIMTIKCEDSYIHLLKKLVLALKYVYELYDIQEGVLRCGDDLIFNEKLLQLYLNLPKRDFMGKSPSKKSLLNRDITPELLQRTRHDNFMVDYYASHPEDFDNPQHNLKGVNISTYTKRPEIEIGPSGIIYYISNRCCKLLISHMESIQYNIFHFDDFSQSYPYTIEDCAVSYILYFHHISFFHNDYMYTTNPNSITSICLHTNLYK</sequence>
<organism evidence="1">
    <name type="scientific">viral metagenome</name>
    <dbReference type="NCBI Taxonomy" id="1070528"/>
    <lineage>
        <taxon>unclassified sequences</taxon>
        <taxon>metagenomes</taxon>
        <taxon>organismal metagenomes</taxon>
    </lineage>
</organism>